<feature type="domain" description="Integrase catalytic" evidence="1">
    <location>
        <begin position="1"/>
        <end position="46"/>
    </location>
</feature>
<organism evidence="2 3">
    <name type="scientific">Sediminibacterium roseum</name>
    <dbReference type="NCBI Taxonomy" id="1978412"/>
    <lineage>
        <taxon>Bacteria</taxon>
        <taxon>Pseudomonadati</taxon>
        <taxon>Bacteroidota</taxon>
        <taxon>Chitinophagia</taxon>
        <taxon>Chitinophagales</taxon>
        <taxon>Chitinophagaceae</taxon>
        <taxon>Sediminibacterium</taxon>
    </lineage>
</organism>
<evidence type="ECO:0000259" key="1">
    <source>
        <dbReference type="Pfam" id="PF13683"/>
    </source>
</evidence>
<gene>
    <name evidence="2" type="ORF">GWC95_06150</name>
</gene>
<name>A0ABW9ZUS7_9BACT</name>
<comment type="caution">
    <text evidence="2">The sequence shown here is derived from an EMBL/GenBank/DDBJ whole genome shotgun (WGS) entry which is preliminary data.</text>
</comment>
<dbReference type="EMBL" id="JAACJS010000011">
    <property type="protein sequence ID" value="NCI49497.1"/>
    <property type="molecule type" value="Genomic_DNA"/>
</dbReference>
<accession>A0ABW9ZUS7</accession>
<dbReference type="InterPro" id="IPR001584">
    <property type="entry name" value="Integrase_cat-core"/>
</dbReference>
<evidence type="ECO:0000313" key="2">
    <source>
        <dbReference type="EMBL" id="NCI49497.1"/>
    </source>
</evidence>
<dbReference type="Pfam" id="PF13683">
    <property type="entry name" value="rve_3"/>
    <property type="match status" value="1"/>
</dbReference>
<dbReference type="SUPFAM" id="SSF53098">
    <property type="entry name" value="Ribonuclease H-like"/>
    <property type="match status" value="1"/>
</dbReference>
<keyword evidence="3" id="KW-1185">Reference proteome</keyword>
<proteinExistence type="predicted"/>
<dbReference type="InterPro" id="IPR012337">
    <property type="entry name" value="RNaseH-like_sf"/>
</dbReference>
<evidence type="ECO:0000313" key="3">
    <source>
        <dbReference type="Proteomes" id="UP000753802"/>
    </source>
</evidence>
<sequence>MNGIIKSEFIPRRLYRNHDEARKAIDNIVMAYNNQRPHVRLNYLTPEIAYTTEGTLPKRWEKYKRSIEPIET</sequence>
<reference evidence="2 3" key="1">
    <citation type="submission" date="2020-01" db="EMBL/GenBank/DDBJ databases">
        <title>Genome analysis.</title>
        <authorList>
            <person name="Wu S."/>
            <person name="Wang G."/>
        </authorList>
    </citation>
    <scope>NUCLEOTIDE SEQUENCE [LARGE SCALE GENOMIC DNA]</scope>
    <source>
        <strain evidence="2 3">SYL130</strain>
    </source>
</reference>
<protein>
    <submittedName>
        <fullName evidence="2">Transposase</fullName>
    </submittedName>
</protein>
<dbReference type="Proteomes" id="UP000753802">
    <property type="component" value="Unassembled WGS sequence"/>
</dbReference>